<dbReference type="Proteomes" id="UP000078576">
    <property type="component" value="Unassembled WGS sequence"/>
</dbReference>
<sequence>MPFYKTVLDWVPGLKIGKHNMAQNNNFQATDAFTHRYVHDEVLRRVLVSFGFKEKDIKMRAVDNDGAQIQVQLSRKLTEEEREKVLKEFEKAHYERQNQDED</sequence>
<evidence type="ECO:0000313" key="1">
    <source>
        <dbReference type="EMBL" id="KUI60150.1"/>
    </source>
</evidence>
<organism evidence="1 2">
    <name type="scientific">Cytospora mali</name>
    <name type="common">Apple Valsa canker fungus</name>
    <name type="synonym">Valsa mali</name>
    <dbReference type="NCBI Taxonomy" id="578113"/>
    <lineage>
        <taxon>Eukaryota</taxon>
        <taxon>Fungi</taxon>
        <taxon>Dikarya</taxon>
        <taxon>Ascomycota</taxon>
        <taxon>Pezizomycotina</taxon>
        <taxon>Sordariomycetes</taxon>
        <taxon>Sordariomycetidae</taxon>
        <taxon>Diaporthales</taxon>
        <taxon>Cytosporaceae</taxon>
        <taxon>Cytospora</taxon>
    </lineage>
</organism>
<name>A0A194V873_CYTMA</name>
<reference evidence="2" key="1">
    <citation type="submission" date="2014-12" db="EMBL/GenBank/DDBJ databases">
        <title>Genome Sequence of Valsa Canker Pathogens Uncovers a Specific Adaption of Colonization on Woody Bark.</title>
        <authorList>
            <person name="Yin Z."/>
            <person name="Liu H."/>
            <person name="Gao X."/>
            <person name="Li Z."/>
            <person name="Song N."/>
            <person name="Ke X."/>
            <person name="Dai Q."/>
            <person name="Wu Y."/>
            <person name="Sun Y."/>
            <person name="Xu J.-R."/>
            <person name="Kang Z.K."/>
            <person name="Wang L."/>
            <person name="Huang L."/>
        </authorList>
    </citation>
    <scope>NUCLEOTIDE SEQUENCE [LARGE SCALE GENOMIC DNA]</scope>
    <source>
        <strain evidence="2">SXYL134</strain>
    </source>
</reference>
<protein>
    <submittedName>
        <fullName evidence="1">Uncharacterized protein</fullName>
    </submittedName>
</protein>
<accession>A0A194V873</accession>
<dbReference type="EMBL" id="KN714744">
    <property type="protein sequence ID" value="KUI60150.1"/>
    <property type="molecule type" value="Genomic_DNA"/>
</dbReference>
<proteinExistence type="predicted"/>
<dbReference type="OrthoDB" id="4851216at2759"/>
<keyword evidence="2" id="KW-1185">Reference proteome</keyword>
<evidence type="ECO:0000313" key="2">
    <source>
        <dbReference type="Proteomes" id="UP000078576"/>
    </source>
</evidence>
<gene>
    <name evidence="1" type="ORF">VP1G_11209</name>
</gene>
<dbReference type="AlphaFoldDB" id="A0A194V873"/>